<gene>
    <name evidence="2" type="ORF">OL497_28170</name>
</gene>
<organism evidence="2 3">
    <name type="scientific">Chitinophaga nivalis</name>
    <dbReference type="NCBI Taxonomy" id="2991709"/>
    <lineage>
        <taxon>Bacteria</taxon>
        <taxon>Pseudomonadati</taxon>
        <taxon>Bacteroidota</taxon>
        <taxon>Chitinophagia</taxon>
        <taxon>Chitinophagales</taxon>
        <taxon>Chitinophagaceae</taxon>
        <taxon>Chitinophaga</taxon>
    </lineage>
</organism>
<dbReference type="RefSeq" id="WP_264734607.1">
    <property type="nucleotide sequence ID" value="NZ_JAPDNR010000001.1"/>
</dbReference>
<keyword evidence="3" id="KW-1185">Reference proteome</keyword>
<evidence type="ECO:0000313" key="3">
    <source>
        <dbReference type="Proteomes" id="UP001207742"/>
    </source>
</evidence>
<evidence type="ECO:0008006" key="4">
    <source>
        <dbReference type="Google" id="ProtNLM"/>
    </source>
</evidence>
<accession>A0ABT3IUX3</accession>
<feature type="signal peptide" evidence="1">
    <location>
        <begin position="1"/>
        <end position="23"/>
    </location>
</feature>
<sequence>MNKLQSIFLFSILLIGCSITTQAQNSEKQQLELAIKKQFRYPMDLSLKKVTSLFAIRIFLSTDNKVDSIQTSKHTPEKMIKQLTNTTYLSDINWENIIRHKIQSGESVIIPLAAYYDSGENVQLFYEYTLDDLYNFNGRNDIISNCTIVPTITVPYRVYH</sequence>
<dbReference type="Proteomes" id="UP001207742">
    <property type="component" value="Unassembled WGS sequence"/>
</dbReference>
<reference evidence="2 3" key="1">
    <citation type="submission" date="2022-10" db="EMBL/GenBank/DDBJ databases">
        <title>Chitinophaga nivalis PC15 sp. nov., isolated from Pyeongchang county, South Korea.</title>
        <authorList>
            <person name="Trinh H.N."/>
        </authorList>
    </citation>
    <scope>NUCLEOTIDE SEQUENCE [LARGE SCALE GENOMIC DNA]</scope>
    <source>
        <strain evidence="2 3">PC14</strain>
    </source>
</reference>
<evidence type="ECO:0000313" key="2">
    <source>
        <dbReference type="EMBL" id="MCW3487802.1"/>
    </source>
</evidence>
<name>A0ABT3IUX3_9BACT</name>
<keyword evidence="1" id="KW-0732">Signal</keyword>
<protein>
    <recommendedName>
        <fullName evidence="4">Lipoprotein</fullName>
    </recommendedName>
</protein>
<proteinExistence type="predicted"/>
<comment type="caution">
    <text evidence="2">The sequence shown here is derived from an EMBL/GenBank/DDBJ whole genome shotgun (WGS) entry which is preliminary data.</text>
</comment>
<feature type="chain" id="PRO_5046979795" description="Lipoprotein" evidence="1">
    <location>
        <begin position="24"/>
        <end position="160"/>
    </location>
</feature>
<dbReference type="PROSITE" id="PS51257">
    <property type="entry name" value="PROKAR_LIPOPROTEIN"/>
    <property type="match status" value="1"/>
</dbReference>
<evidence type="ECO:0000256" key="1">
    <source>
        <dbReference type="SAM" id="SignalP"/>
    </source>
</evidence>
<dbReference type="EMBL" id="JAPDNS010000002">
    <property type="protein sequence ID" value="MCW3487802.1"/>
    <property type="molecule type" value="Genomic_DNA"/>
</dbReference>